<evidence type="ECO:0000313" key="2">
    <source>
        <dbReference type="EMBL" id="KAG2205442.1"/>
    </source>
</evidence>
<dbReference type="Proteomes" id="UP000603453">
    <property type="component" value="Unassembled WGS sequence"/>
</dbReference>
<keyword evidence="3" id="KW-1185">Reference proteome</keyword>
<accession>A0A8H7R6Q1</accession>
<dbReference type="AlphaFoldDB" id="A0A8H7R6Q1"/>
<proteinExistence type="predicted"/>
<evidence type="ECO:0000313" key="3">
    <source>
        <dbReference type="Proteomes" id="UP000603453"/>
    </source>
</evidence>
<protein>
    <submittedName>
        <fullName evidence="2">Uncharacterized protein</fullName>
    </submittedName>
</protein>
<gene>
    <name evidence="2" type="ORF">INT47_007227</name>
</gene>
<sequence>MTRGGNWRTKTRALQDNTNVMDELSYDFKRFTPTTIDESIWSIITDLKEDIQMYDRKIASLKLKLKCLEEAYEI</sequence>
<reference evidence="2" key="1">
    <citation type="submission" date="2020-12" db="EMBL/GenBank/DDBJ databases">
        <title>Metabolic potential, ecology and presence of endohyphal bacteria is reflected in genomic diversity of Mucoromycotina.</title>
        <authorList>
            <person name="Muszewska A."/>
            <person name="Okrasinska A."/>
            <person name="Steczkiewicz K."/>
            <person name="Drgas O."/>
            <person name="Orlowska M."/>
            <person name="Perlinska-Lenart U."/>
            <person name="Aleksandrzak-Piekarczyk T."/>
            <person name="Szatraj K."/>
            <person name="Zielenkiewicz U."/>
            <person name="Pilsyk S."/>
            <person name="Malc E."/>
            <person name="Mieczkowski P."/>
            <person name="Kruszewska J.S."/>
            <person name="Biernat P."/>
            <person name="Pawlowska J."/>
        </authorList>
    </citation>
    <scope>NUCLEOTIDE SEQUENCE</scope>
    <source>
        <strain evidence="2">WA0000017839</strain>
    </source>
</reference>
<dbReference type="EMBL" id="JAEPRD010000037">
    <property type="protein sequence ID" value="KAG2205442.1"/>
    <property type="molecule type" value="Genomic_DNA"/>
</dbReference>
<comment type="caution">
    <text evidence="2">The sequence shown here is derived from an EMBL/GenBank/DDBJ whole genome shotgun (WGS) entry which is preliminary data.</text>
</comment>
<feature type="coiled-coil region" evidence="1">
    <location>
        <begin position="44"/>
        <end position="71"/>
    </location>
</feature>
<name>A0A8H7R6Q1_9FUNG</name>
<keyword evidence="1" id="KW-0175">Coiled coil</keyword>
<evidence type="ECO:0000256" key="1">
    <source>
        <dbReference type="SAM" id="Coils"/>
    </source>
</evidence>
<organism evidence="2 3">
    <name type="scientific">Mucor saturninus</name>
    <dbReference type="NCBI Taxonomy" id="64648"/>
    <lineage>
        <taxon>Eukaryota</taxon>
        <taxon>Fungi</taxon>
        <taxon>Fungi incertae sedis</taxon>
        <taxon>Mucoromycota</taxon>
        <taxon>Mucoromycotina</taxon>
        <taxon>Mucoromycetes</taxon>
        <taxon>Mucorales</taxon>
        <taxon>Mucorineae</taxon>
        <taxon>Mucoraceae</taxon>
        <taxon>Mucor</taxon>
    </lineage>
</organism>